<accession>A0A1Y4LDQ2</accession>
<gene>
    <name evidence="4" type="ORF">B5F17_02135</name>
</gene>
<evidence type="ECO:0000256" key="2">
    <source>
        <dbReference type="SAM" id="SignalP"/>
    </source>
</evidence>
<feature type="domain" description="SLH" evidence="3">
    <location>
        <begin position="197"/>
        <end position="259"/>
    </location>
</feature>
<dbReference type="Pfam" id="PF00395">
    <property type="entry name" value="SLH"/>
    <property type="match status" value="3"/>
</dbReference>
<name>A0A1Y4LDQ2_9FIRM</name>
<dbReference type="InterPro" id="IPR051465">
    <property type="entry name" value="Cell_Envelope_Struct_Comp"/>
</dbReference>
<dbReference type="EMBL" id="NFKK01000002">
    <property type="protein sequence ID" value="OUP54030.1"/>
    <property type="molecule type" value="Genomic_DNA"/>
</dbReference>
<dbReference type="PROSITE" id="PS51272">
    <property type="entry name" value="SLH"/>
    <property type="match status" value="3"/>
</dbReference>
<reference evidence="5" key="1">
    <citation type="submission" date="2017-04" db="EMBL/GenBank/DDBJ databases">
        <title>Function of individual gut microbiota members based on whole genome sequencing of pure cultures obtained from chicken caecum.</title>
        <authorList>
            <person name="Medvecky M."/>
            <person name="Cejkova D."/>
            <person name="Polansky O."/>
            <person name="Karasova D."/>
            <person name="Kubasova T."/>
            <person name="Cizek A."/>
            <person name="Rychlik I."/>
        </authorList>
    </citation>
    <scope>NUCLEOTIDE SEQUENCE [LARGE SCALE GENOMIC DNA]</scope>
    <source>
        <strain evidence="5">An180</strain>
    </source>
</reference>
<feature type="domain" description="SLH" evidence="3">
    <location>
        <begin position="132"/>
        <end position="195"/>
    </location>
</feature>
<feature type="signal peptide" evidence="2">
    <location>
        <begin position="1"/>
        <end position="43"/>
    </location>
</feature>
<organism evidence="4 5">
    <name type="scientific">Butyricicoccus pullicaecorum</name>
    <dbReference type="NCBI Taxonomy" id="501571"/>
    <lineage>
        <taxon>Bacteria</taxon>
        <taxon>Bacillati</taxon>
        <taxon>Bacillota</taxon>
        <taxon>Clostridia</taxon>
        <taxon>Eubacteriales</taxon>
        <taxon>Butyricicoccaceae</taxon>
        <taxon>Butyricicoccus</taxon>
    </lineage>
</organism>
<keyword evidence="1" id="KW-0677">Repeat</keyword>
<feature type="chain" id="PRO_5010987125" description="SLH domain-containing protein" evidence="2">
    <location>
        <begin position="44"/>
        <end position="381"/>
    </location>
</feature>
<dbReference type="AlphaFoldDB" id="A0A1Y4LDQ2"/>
<protein>
    <recommendedName>
        <fullName evidence="3">SLH domain-containing protein</fullName>
    </recommendedName>
</protein>
<comment type="caution">
    <text evidence="4">The sequence shown here is derived from an EMBL/GenBank/DDBJ whole genome shotgun (WGS) entry which is preliminary data.</text>
</comment>
<feature type="domain" description="SLH" evidence="3">
    <location>
        <begin position="72"/>
        <end position="131"/>
    </location>
</feature>
<evidence type="ECO:0000313" key="4">
    <source>
        <dbReference type="EMBL" id="OUP54030.1"/>
    </source>
</evidence>
<evidence type="ECO:0000256" key="1">
    <source>
        <dbReference type="ARBA" id="ARBA00022737"/>
    </source>
</evidence>
<dbReference type="Proteomes" id="UP000195897">
    <property type="component" value="Unassembled WGS sequence"/>
</dbReference>
<dbReference type="PANTHER" id="PTHR43308">
    <property type="entry name" value="OUTER MEMBRANE PROTEIN ALPHA-RELATED"/>
    <property type="match status" value="1"/>
</dbReference>
<dbReference type="InterPro" id="IPR001119">
    <property type="entry name" value="SLH_dom"/>
</dbReference>
<evidence type="ECO:0000313" key="5">
    <source>
        <dbReference type="Proteomes" id="UP000195897"/>
    </source>
</evidence>
<proteinExistence type="predicted"/>
<sequence>MCYNCLENLIFLKIGGFYMRKKWIRTVLAALMSAAVLMSSACAADMSEQSEDIAAQAEIVREGGMAFIPERSVYFADVDTNYSWGFHAIDYLANTGVVSGTGNLIYSPGKSLSRADFVLMLYRAYDMEKYAEGENFADVSADAYYADAVLAARAIGIAAGDENNNFNPSQTLTRQDAMVLLKRTLDRTGLQFAEGDLSGFTDADQVADYAVDSVGALVKAGIIGGSDGKINPTAPVTRAEMAVMLYRALHLQTVDGVAYYETRPAVRLVCVGSTIYPDIEIENYQSGTFYAGLYELTQLTKDEDGYSITLGQSQSIDDQIVWDGTNLSVNGEVMQVADDCEAIAVDMYSKRTAGLCSTGDEYKAGAVSVVDGLVQTVYYKK</sequence>
<evidence type="ECO:0000259" key="3">
    <source>
        <dbReference type="PROSITE" id="PS51272"/>
    </source>
</evidence>
<keyword evidence="2" id="KW-0732">Signal</keyword>